<comment type="caution">
    <text evidence="3">The sequence shown here is derived from an EMBL/GenBank/DDBJ whole genome shotgun (WGS) entry which is preliminary data.</text>
</comment>
<dbReference type="AlphaFoldDB" id="A0A372MJS9"/>
<accession>A0A372MJS9</accession>
<dbReference type="Pfam" id="PF23988">
    <property type="entry name" value="DUF7309"/>
    <property type="match status" value="1"/>
</dbReference>
<feature type="domain" description="DUF6930" evidence="1">
    <location>
        <begin position="229"/>
        <end position="345"/>
    </location>
</feature>
<keyword evidence="4" id="KW-1185">Reference proteome</keyword>
<reference evidence="3 4" key="2">
    <citation type="submission" date="2018-09" db="EMBL/GenBank/DDBJ databases">
        <title>Genome of Sphaerochaeta halotolerans strain 4-11.</title>
        <authorList>
            <person name="Nazina T.N."/>
            <person name="Sokolova D.S."/>
        </authorList>
    </citation>
    <scope>NUCLEOTIDE SEQUENCE [LARGE SCALE GENOMIC DNA]</scope>
    <source>
        <strain evidence="3 4">4-11</strain>
    </source>
</reference>
<dbReference type="Pfam" id="PF22007">
    <property type="entry name" value="DUF6930"/>
    <property type="match status" value="1"/>
</dbReference>
<sequence>MYSAIMKHTTLYELAKAYQDASIDSVFSENDLICILSEEQIPYYVSVVDSAFAAYRGEKGLTGYLALSLQEESASEMEIMDLQEAQECLLSIMRTERDNLEESDLKAIEESGVSFTEGSYPQFRIKEQYKVPWYISEQEEKDLILILQGLLFAKEYFASYKKTRKTNTFSFWLDSLKLEETEKKEYIPTLEKKGDSFEVSARVLQDEAYGFYYPHAFFTNEERQLQYKRMRAKSGKILALAIGMMAEPMLPGEGDRPLYPFYSLAYDPQSHQVLDVFLVEDYEREHGKIVSRLLELFEKEGKPQAIHCYGKRTLPLLSELGKQIGIMVVMGNQQQEMDTLIQDMFRELYEIPHDHDHHHHHHEE</sequence>
<evidence type="ECO:0000259" key="2">
    <source>
        <dbReference type="Pfam" id="PF23988"/>
    </source>
</evidence>
<dbReference type="EMBL" id="QUWK01000001">
    <property type="protein sequence ID" value="RFU96035.1"/>
    <property type="molecule type" value="Genomic_DNA"/>
</dbReference>
<dbReference type="InterPro" id="IPR055733">
    <property type="entry name" value="DUF7309"/>
</dbReference>
<proteinExistence type="predicted"/>
<evidence type="ECO:0000313" key="3">
    <source>
        <dbReference type="EMBL" id="RFU96035.1"/>
    </source>
</evidence>
<feature type="domain" description="DUF7309" evidence="2">
    <location>
        <begin position="10"/>
        <end position="158"/>
    </location>
</feature>
<evidence type="ECO:0000313" key="4">
    <source>
        <dbReference type="Proteomes" id="UP000264002"/>
    </source>
</evidence>
<organism evidence="3 4">
    <name type="scientific">Sphaerochaeta halotolerans</name>
    <dbReference type="NCBI Taxonomy" id="2293840"/>
    <lineage>
        <taxon>Bacteria</taxon>
        <taxon>Pseudomonadati</taxon>
        <taxon>Spirochaetota</taxon>
        <taxon>Spirochaetia</taxon>
        <taxon>Spirochaetales</taxon>
        <taxon>Sphaerochaetaceae</taxon>
        <taxon>Sphaerochaeta</taxon>
    </lineage>
</organism>
<dbReference type="InterPro" id="IPR054216">
    <property type="entry name" value="DUF6930"/>
</dbReference>
<dbReference type="Proteomes" id="UP000264002">
    <property type="component" value="Unassembled WGS sequence"/>
</dbReference>
<name>A0A372MJS9_9SPIR</name>
<evidence type="ECO:0000259" key="1">
    <source>
        <dbReference type="Pfam" id="PF22007"/>
    </source>
</evidence>
<protein>
    <submittedName>
        <fullName evidence="3">Uncharacterized protein</fullName>
    </submittedName>
</protein>
<gene>
    <name evidence="3" type="ORF">DYP60_00140</name>
</gene>
<reference evidence="4" key="1">
    <citation type="submission" date="2018-08" db="EMBL/GenBank/DDBJ databases">
        <authorList>
            <person name="Grouzdev D.S."/>
            <person name="Krutkina M.S."/>
        </authorList>
    </citation>
    <scope>NUCLEOTIDE SEQUENCE [LARGE SCALE GENOMIC DNA]</scope>
    <source>
        <strain evidence="4">4-11</strain>
    </source>
</reference>